<evidence type="ECO:0000256" key="2">
    <source>
        <dbReference type="ARBA" id="ARBA00023008"/>
    </source>
</evidence>
<dbReference type="PANTHER" id="PTHR12151:SF25">
    <property type="entry name" value="LINALOOL DEHYDRATASE_ISOMERASE DOMAIN-CONTAINING PROTEIN"/>
    <property type="match status" value="1"/>
</dbReference>
<evidence type="ECO:0000259" key="6">
    <source>
        <dbReference type="PROSITE" id="PS51352"/>
    </source>
</evidence>
<protein>
    <submittedName>
        <fullName evidence="7">SCO family protein</fullName>
    </submittedName>
</protein>
<reference evidence="7" key="1">
    <citation type="submission" date="2021-11" db="EMBL/GenBank/DDBJ databases">
        <title>BS-T2-15 a new species belonging to the Comamonadaceae family isolated from the soil of a French oak forest.</title>
        <authorList>
            <person name="Mieszkin S."/>
            <person name="Alain K."/>
        </authorList>
    </citation>
    <scope>NUCLEOTIDE SEQUENCE</scope>
    <source>
        <strain evidence="7">BS-T2-15</strain>
    </source>
</reference>
<dbReference type="PROSITE" id="PS51352">
    <property type="entry name" value="THIOREDOXIN_2"/>
    <property type="match status" value="1"/>
</dbReference>
<feature type="binding site" evidence="3">
    <location>
        <position position="73"/>
    </location>
    <ligand>
        <name>Cu cation</name>
        <dbReference type="ChEBI" id="CHEBI:23378"/>
    </ligand>
</feature>
<dbReference type="CDD" id="cd02968">
    <property type="entry name" value="SCO"/>
    <property type="match status" value="1"/>
</dbReference>
<feature type="domain" description="Thioredoxin" evidence="6">
    <location>
        <begin position="35"/>
        <end position="197"/>
    </location>
</feature>
<name>A0A9X1YLK6_9BURK</name>
<keyword evidence="4" id="KW-1015">Disulfide bond</keyword>
<dbReference type="SUPFAM" id="SSF52833">
    <property type="entry name" value="Thioredoxin-like"/>
    <property type="match status" value="1"/>
</dbReference>
<dbReference type="AlphaFoldDB" id="A0A9X1YLK6"/>
<feature type="binding site" evidence="3">
    <location>
        <position position="162"/>
    </location>
    <ligand>
        <name>Cu cation</name>
        <dbReference type="ChEBI" id="CHEBI:23378"/>
    </ligand>
</feature>
<feature type="chain" id="PRO_5040829267" evidence="5">
    <location>
        <begin position="25"/>
        <end position="201"/>
    </location>
</feature>
<evidence type="ECO:0000256" key="4">
    <source>
        <dbReference type="PIRSR" id="PIRSR603782-2"/>
    </source>
</evidence>
<proteinExistence type="inferred from homology"/>
<evidence type="ECO:0000313" key="7">
    <source>
        <dbReference type="EMBL" id="MCK9688403.1"/>
    </source>
</evidence>
<feature type="signal peptide" evidence="5">
    <location>
        <begin position="1"/>
        <end position="24"/>
    </location>
</feature>
<keyword evidence="3" id="KW-0479">Metal-binding</keyword>
<dbReference type="PROSITE" id="PS51257">
    <property type="entry name" value="PROKAR_LIPOPROTEIN"/>
    <property type="match status" value="1"/>
</dbReference>
<dbReference type="FunFam" id="3.40.30.10:FF:000013">
    <property type="entry name" value="Blast:Protein SCO1 homolog, mitochondrial"/>
    <property type="match status" value="1"/>
</dbReference>
<dbReference type="PANTHER" id="PTHR12151">
    <property type="entry name" value="ELECTRON TRANSPORT PROTIN SCO1/SENC FAMILY MEMBER"/>
    <property type="match status" value="1"/>
</dbReference>
<sequence>MTTRRFLLSLAAVGALALAGCDRAAPPHHFNAIDLTGASYAHGFSLPDFDGKPRTLADFAGKVTVVFFGYTQCPDACPTTMAELSGILKTLGPDAKRVQVVFITVDPSRDTPALLKNYVTNFRPDFLALRGDEAQTQAIIKDFKLVVEKVPGKTADSYTIDHTAGTYIFDPQGRIRLFASQSLDPTLLTADLQALLAEKAT</sequence>
<gene>
    <name evidence="7" type="ORF">LPC04_22065</name>
</gene>
<dbReference type="InterPro" id="IPR003782">
    <property type="entry name" value="SCO1/SenC"/>
</dbReference>
<dbReference type="InterPro" id="IPR036249">
    <property type="entry name" value="Thioredoxin-like_sf"/>
</dbReference>
<dbReference type="RefSeq" id="WP_275684443.1">
    <property type="nucleotide sequence ID" value="NZ_JAJLJH010000008.1"/>
</dbReference>
<dbReference type="GO" id="GO:0046872">
    <property type="term" value="F:metal ion binding"/>
    <property type="evidence" value="ECO:0007669"/>
    <property type="project" value="UniProtKB-KW"/>
</dbReference>
<dbReference type="Proteomes" id="UP001139353">
    <property type="component" value="Unassembled WGS sequence"/>
</dbReference>
<evidence type="ECO:0000256" key="1">
    <source>
        <dbReference type="ARBA" id="ARBA00010996"/>
    </source>
</evidence>
<dbReference type="Pfam" id="PF02630">
    <property type="entry name" value="SCO1-SenC"/>
    <property type="match status" value="1"/>
</dbReference>
<organism evidence="7 8">
    <name type="scientific">Scleromatobacter humisilvae</name>
    <dbReference type="NCBI Taxonomy" id="2897159"/>
    <lineage>
        <taxon>Bacteria</taxon>
        <taxon>Pseudomonadati</taxon>
        <taxon>Pseudomonadota</taxon>
        <taxon>Betaproteobacteria</taxon>
        <taxon>Burkholderiales</taxon>
        <taxon>Sphaerotilaceae</taxon>
        <taxon>Scleromatobacter</taxon>
    </lineage>
</organism>
<dbReference type="Gene3D" id="3.40.30.10">
    <property type="entry name" value="Glutaredoxin"/>
    <property type="match status" value="1"/>
</dbReference>
<feature type="disulfide bond" description="Redox-active" evidence="4">
    <location>
        <begin position="73"/>
        <end position="77"/>
    </location>
</feature>
<keyword evidence="5" id="KW-0732">Signal</keyword>
<keyword evidence="2 3" id="KW-0186">Copper</keyword>
<dbReference type="EMBL" id="JAJLJH010000008">
    <property type="protein sequence ID" value="MCK9688403.1"/>
    <property type="molecule type" value="Genomic_DNA"/>
</dbReference>
<evidence type="ECO:0000256" key="5">
    <source>
        <dbReference type="SAM" id="SignalP"/>
    </source>
</evidence>
<comment type="caution">
    <text evidence="7">The sequence shown here is derived from an EMBL/GenBank/DDBJ whole genome shotgun (WGS) entry which is preliminary data.</text>
</comment>
<dbReference type="InterPro" id="IPR013766">
    <property type="entry name" value="Thioredoxin_domain"/>
</dbReference>
<keyword evidence="8" id="KW-1185">Reference proteome</keyword>
<evidence type="ECO:0000313" key="8">
    <source>
        <dbReference type="Proteomes" id="UP001139353"/>
    </source>
</evidence>
<comment type="similarity">
    <text evidence="1">Belongs to the SCO1/2 family.</text>
</comment>
<evidence type="ECO:0000256" key="3">
    <source>
        <dbReference type="PIRSR" id="PIRSR603782-1"/>
    </source>
</evidence>
<accession>A0A9X1YLK6</accession>
<feature type="binding site" evidence="3">
    <location>
        <position position="77"/>
    </location>
    <ligand>
        <name>Cu cation</name>
        <dbReference type="ChEBI" id="CHEBI:23378"/>
    </ligand>
</feature>